<feature type="region of interest" description="Disordered" evidence="1">
    <location>
        <begin position="618"/>
        <end position="637"/>
    </location>
</feature>
<name>A0A5M3YXI3_ASPTE</name>
<proteinExistence type="predicted"/>
<evidence type="ECO:0000256" key="1">
    <source>
        <dbReference type="SAM" id="MobiDB-lite"/>
    </source>
</evidence>
<evidence type="ECO:0000313" key="3">
    <source>
        <dbReference type="Proteomes" id="UP000452235"/>
    </source>
</evidence>
<organism evidence="2 3">
    <name type="scientific">Aspergillus terreus</name>
    <dbReference type="NCBI Taxonomy" id="33178"/>
    <lineage>
        <taxon>Eukaryota</taxon>
        <taxon>Fungi</taxon>
        <taxon>Dikarya</taxon>
        <taxon>Ascomycota</taxon>
        <taxon>Pezizomycotina</taxon>
        <taxon>Eurotiomycetes</taxon>
        <taxon>Eurotiomycetidae</taxon>
        <taxon>Eurotiales</taxon>
        <taxon>Aspergillaceae</taxon>
        <taxon>Aspergillus</taxon>
        <taxon>Aspergillus subgen. Circumdati</taxon>
    </lineage>
</organism>
<feature type="compositionally biased region" description="Basic and acidic residues" evidence="1">
    <location>
        <begin position="628"/>
        <end position="637"/>
    </location>
</feature>
<feature type="region of interest" description="Disordered" evidence="1">
    <location>
        <begin position="580"/>
        <end position="610"/>
    </location>
</feature>
<dbReference type="EMBL" id="BLJY01000006">
    <property type="protein sequence ID" value="GFF17274.1"/>
    <property type="molecule type" value="Genomic_DNA"/>
</dbReference>
<gene>
    <name evidence="2" type="ORF">ATEIFO6365_0006062200</name>
</gene>
<sequence>MPSFFRRKQPSRDSPAFRSVEHLPPSDSLDPPSVSTVNTNNTDNTNSHAINPPPAQPPSHQHHSFLRRSRSQRHPRPVDPDPVFKISAAPPRIVDADQSWPPSPAQPEDQENPRRSRRSLFTFHSSPPSKESVTYPERNQSLRNPSPGPQRRQRPLSVDTSDHQPPSRSREHVRLEKTPQSPMPQDAAFSHDHTRPPRSPHPPFIQRSHTDSLETLYRASPVDPPAPRHPAELTPGQPPTDHIRPPSRQSVGPPSPLRPLPVNTDGASSSAMSDRPSGGAQGPPANQGSAQETGYRSGPGQTSEPGRSTPSSQRGRDEEIELKTVLQKYDELQAKYSKVKRYYFEKDAQVQHLQNTVAHQRMAVSRTVLDDNEYANRFGRLDGAIKDLAFSIRKDWARIPPWFAGYVNEDAHQAGTKEMMAIGRAVMSRWLVEELFERYFHPALDMTLSQQLKTIEMNLRRQQGKTYTDEDKENAIARISNWRRTTLDGLPDALQGPAADEHRTQLINRLVDGLVATLTAHLCDPPPAGLDSAARMIVENAVGIVDKIPLESRDICVEYVLPGTPIQELTMKVETGIKPLGGADARASTDQERAEGDEPAEGEPESRSKRSVFSALMNRGSRAAPTEDAGRPEERGPPRVRLATFVLAEVRGRGPMNVLVKAPVYAME</sequence>
<dbReference type="VEuPathDB" id="FungiDB:ATEG_03391"/>
<dbReference type="Proteomes" id="UP000452235">
    <property type="component" value="Unassembled WGS sequence"/>
</dbReference>
<comment type="caution">
    <text evidence="2">The sequence shown here is derived from an EMBL/GenBank/DDBJ whole genome shotgun (WGS) entry which is preliminary data.</text>
</comment>
<evidence type="ECO:0000313" key="2">
    <source>
        <dbReference type="EMBL" id="GFF17274.1"/>
    </source>
</evidence>
<dbReference type="OrthoDB" id="4155914at2759"/>
<feature type="compositionally biased region" description="Polar residues" evidence="1">
    <location>
        <begin position="122"/>
        <end position="144"/>
    </location>
</feature>
<feature type="region of interest" description="Disordered" evidence="1">
    <location>
        <begin position="1"/>
        <end position="319"/>
    </location>
</feature>
<protein>
    <submittedName>
        <fullName evidence="2">Uncharacterized protein</fullName>
    </submittedName>
</protein>
<feature type="compositionally biased region" description="Basic residues" evidence="1">
    <location>
        <begin position="60"/>
        <end position="75"/>
    </location>
</feature>
<feature type="compositionally biased region" description="Polar residues" evidence="1">
    <location>
        <begin position="284"/>
        <end position="313"/>
    </location>
</feature>
<reference evidence="2 3" key="1">
    <citation type="submission" date="2020-01" db="EMBL/GenBank/DDBJ databases">
        <title>Aspergillus terreus IFO 6365 whole genome shotgun sequence.</title>
        <authorList>
            <person name="Kanamasa S."/>
            <person name="Takahashi H."/>
        </authorList>
    </citation>
    <scope>NUCLEOTIDE SEQUENCE [LARGE SCALE GENOMIC DNA]</scope>
    <source>
        <strain evidence="2 3">IFO 6365</strain>
    </source>
</reference>
<keyword evidence="3" id="KW-1185">Reference proteome</keyword>
<feature type="compositionally biased region" description="Basic and acidic residues" evidence="1">
    <location>
        <begin position="587"/>
        <end position="596"/>
    </location>
</feature>
<feature type="compositionally biased region" description="Low complexity" evidence="1">
    <location>
        <begin position="23"/>
        <end position="47"/>
    </location>
</feature>
<feature type="compositionally biased region" description="Basic and acidic residues" evidence="1">
    <location>
        <begin position="168"/>
        <end position="177"/>
    </location>
</feature>
<accession>A0A5M3YXI3</accession>
<dbReference type="AlphaFoldDB" id="A0A5M3YXI3"/>